<evidence type="ECO:0000313" key="1">
    <source>
        <dbReference type="EnsemblMetazoa" id="GBRI011964-PA"/>
    </source>
</evidence>
<dbReference type="SUPFAM" id="SSF53720">
    <property type="entry name" value="ALDH-like"/>
    <property type="match status" value="1"/>
</dbReference>
<dbReference type="VEuPathDB" id="VectorBase:GBRI011964"/>
<dbReference type="Pfam" id="PF07368">
    <property type="entry name" value="DUF1487"/>
    <property type="match status" value="1"/>
</dbReference>
<dbReference type="EnsemblMetazoa" id="GBRI011964-RA">
    <property type="protein sequence ID" value="GBRI011964-PA"/>
    <property type="gene ID" value="GBRI011964"/>
</dbReference>
<organism evidence="1 2">
    <name type="scientific">Glossina brevipalpis</name>
    <dbReference type="NCBI Taxonomy" id="37001"/>
    <lineage>
        <taxon>Eukaryota</taxon>
        <taxon>Metazoa</taxon>
        <taxon>Ecdysozoa</taxon>
        <taxon>Arthropoda</taxon>
        <taxon>Hexapoda</taxon>
        <taxon>Insecta</taxon>
        <taxon>Pterygota</taxon>
        <taxon>Neoptera</taxon>
        <taxon>Endopterygota</taxon>
        <taxon>Diptera</taxon>
        <taxon>Brachycera</taxon>
        <taxon>Muscomorpha</taxon>
        <taxon>Hippoboscoidea</taxon>
        <taxon>Glossinidae</taxon>
        <taxon>Glossina</taxon>
    </lineage>
</organism>
<dbReference type="AlphaFoldDB" id="A0A1A9WA64"/>
<dbReference type="InterPro" id="IPR009961">
    <property type="entry name" value="DUF1487"/>
</dbReference>
<dbReference type="Gene3D" id="3.40.309.10">
    <property type="entry name" value="Aldehyde Dehydrogenase, Chain A, domain 2"/>
    <property type="match status" value="1"/>
</dbReference>
<evidence type="ECO:0000313" key="2">
    <source>
        <dbReference type="Proteomes" id="UP000091820"/>
    </source>
</evidence>
<reference evidence="1" key="2">
    <citation type="submission" date="2020-05" db="UniProtKB">
        <authorList>
            <consortium name="EnsemblMetazoa"/>
        </authorList>
    </citation>
    <scope>IDENTIFICATION</scope>
    <source>
        <strain evidence="1">IAEA</strain>
    </source>
</reference>
<dbReference type="InterPro" id="IPR016163">
    <property type="entry name" value="Ald_DH_C"/>
</dbReference>
<protein>
    <submittedName>
        <fullName evidence="1">Uncharacterized protein</fullName>
    </submittedName>
</protein>
<dbReference type="InterPro" id="IPR016161">
    <property type="entry name" value="Ald_DH/histidinol_DH"/>
</dbReference>
<dbReference type="Proteomes" id="UP000091820">
    <property type="component" value="Unassembled WGS sequence"/>
</dbReference>
<sequence>MSGNLVTQDMLKDLNYDKSKISTQIEKNELTDKVTTVMVVFEHSDINAAVYHLSKSIEKPQSFECGAIATVLVEECIKDSFTKKLQMILKCHHMPDNNDNNFKKSIEILKRLNANTINFNNNNGRPIAIVVNGFSHEHLGGNYVNGIITLHAFRTSKECAALIKKESLEFACATIWHENHSYAYELIGAAKCKLFYVNCFCVNLMPLKSKLSTSESYVTMDERYHYETFPCDGVQKSVIFPIGSIFAN</sequence>
<dbReference type="PANTHER" id="PTHR21644">
    <property type="entry name" value="AT02555P-RELATED"/>
    <property type="match status" value="1"/>
</dbReference>
<dbReference type="STRING" id="37001.A0A1A9WA64"/>
<dbReference type="PANTHER" id="PTHR21644:SF0">
    <property type="entry name" value="AT02555P-RELATED"/>
    <property type="match status" value="1"/>
</dbReference>
<name>A0A1A9WA64_9MUSC</name>
<accession>A0A1A9WA64</accession>
<reference evidence="2" key="1">
    <citation type="submission" date="2014-03" db="EMBL/GenBank/DDBJ databases">
        <authorList>
            <person name="Aksoy S."/>
            <person name="Warren W."/>
            <person name="Wilson R.K."/>
        </authorList>
    </citation>
    <scope>NUCLEOTIDE SEQUENCE [LARGE SCALE GENOMIC DNA]</scope>
    <source>
        <strain evidence="2">IAEA</strain>
    </source>
</reference>
<keyword evidence="2" id="KW-1185">Reference proteome</keyword>
<dbReference type="GO" id="GO:0016620">
    <property type="term" value="F:oxidoreductase activity, acting on the aldehyde or oxo group of donors, NAD or NADP as acceptor"/>
    <property type="evidence" value="ECO:0007669"/>
    <property type="project" value="InterPro"/>
</dbReference>
<proteinExistence type="predicted"/>